<proteinExistence type="predicted"/>
<evidence type="ECO:0008006" key="3">
    <source>
        <dbReference type="Google" id="ProtNLM"/>
    </source>
</evidence>
<sequence>MSSAKTSDFIIDSLYARGESQASEECARVTHLQIKADNGPESNGRRTQFLKRMVEFADHTGKSIRLLYYPALSQQIRSGGALPGNPGKALWNGAKLTDAQTMLEWAKSMTWKGVHPVVELSRTVYQKGITVVKAAMQSVESRRERNPLLPKWDISIRPA</sequence>
<reference evidence="1 2" key="1">
    <citation type="submission" date="2017-09" db="EMBL/GenBank/DDBJ databases">
        <title>Metagenomic Analysis Reveals Denitrifying Candidatus Accumulibacter and Flanking Population as a Source of N2O.</title>
        <authorList>
            <person name="Gao H."/>
            <person name="Mao Y."/>
            <person name="Zhao X."/>
            <person name="Liu W.-T."/>
            <person name="Zhang T."/>
            <person name="Wells G."/>
        </authorList>
    </citation>
    <scope>NUCLEOTIDE SEQUENCE [LARGE SCALE GENOMIC DNA]</scope>
    <source>
        <strain evidence="1">CANDO_2_IC</strain>
    </source>
</reference>
<evidence type="ECO:0000313" key="1">
    <source>
        <dbReference type="EMBL" id="MQM29733.1"/>
    </source>
</evidence>
<dbReference type="InterPro" id="IPR011518">
    <property type="entry name" value="Transposase_36"/>
</dbReference>
<accession>A0A6A7RQA1</accession>
<gene>
    <name evidence="1" type="ORF">CRU78_03955</name>
</gene>
<comment type="caution">
    <text evidence="1">The sequence shown here is derived from an EMBL/GenBank/DDBJ whole genome shotgun (WGS) entry which is preliminary data.</text>
</comment>
<evidence type="ECO:0000313" key="2">
    <source>
        <dbReference type="Proteomes" id="UP000342300"/>
    </source>
</evidence>
<dbReference type="Pfam" id="PF07592">
    <property type="entry name" value="DDE_Tnp_ISAZ013"/>
    <property type="match status" value="1"/>
</dbReference>
<protein>
    <recommendedName>
        <fullName evidence="3">Mobile element protein</fullName>
    </recommendedName>
</protein>
<dbReference type="Proteomes" id="UP000342300">
    <property type="component" value="Unassembled WGS sequence"/>
</dbReference>
<organism evidence="1 2">
    <name type="scientific">Candidatus Accumulibacter phosphatis</name>
    <dbReference type="NCBI Taxonomy" id="327160"/>
    <lineage>
        <taxon>Bacteria</taxon>
        <taxon>Pseudomonadati</taxon>
        <taxon>Pseudomonadota</taxon>
        <taxon>Betaproteobacteria</taxon>
        <taxon>Candidatus Accumulibacter</taxon>
    </lineage>
</organism>
<name>A0A6A7RQA1_9PROT</name>
<dbReference type="AlphaFoldDB" id="A0A6A7RQA1"/>
<dbReference type="EMBL" id="PDHS01000083">
    <property type="protein sequence ID" value="MQM29733.1"/>
    <property type="molecule type" value="Genomic_DNA"/>
</dbReference>